<evidence type="ECO:0000313" key="1">
    <source>
        <dbReference type="EMBL" id="MDQ0507385.1"/>
    </source>
</evidence>
<dbReference type="SUPFAM" id="SSF50118">
    <property type="entry name" value="Cell growth inhibitor/plasmid maintenance toxic component"/>
    <property type="match status" value="1"/>
</dbReference>
<protein>
    <submittedName>
        <fullName evidence="1">mRNA interferase MazF</fullName>
        <ecNumber evidence="1">3.1.-.-</ecNumber>
    </submittedName>
</protein>
<gene>
    <name evidence="1" type="ORF">QOZ94_004208</name>
</gene>
<proteinExistence type="predicted"/>
<organism evidence="1 2">
    <name type="scientific">Xanthobacter agilis</name>
    <dbReference type="NCBI Taxonomy" id="47492"/>
    <lineage>
        <taxon>Bacteria</taxon>
        <taxon>Pseudomonadati</taxon>
        <taxon>Pseudomonadota</taxon>
        <taxon>Alphaproteobacteria</taxon>
        <taxon>Hyphomicrobiales</taxon>
        <taxon>Xanthobacteraceae</taxon>
        <taxon>Xanthobacter</taxon>
    </lineage>
</organism>
<dbReference type="EMBL" id="JAUSVY010000017">
    <property type="protein sequence ID" value="MDQ0507385.1"/>
    <property type="molecule type" value="Genomic_DNA"/>
</dbReference>
<reference evidence="1 2" key="1">
    <citation type="submission" date="2023-07" db="EMBL/GenBank/DDBJ databases">
        <title>Genomic Encyclopedia of Type Strains, Phase IV (KMG-IV): sequencing the most valuable type-strain genomes for metagenomic binning, comparative biology and taxonomic classification.</title>
        <authorList>
            <person name="Goeker M."/>
        </authorList>
    </citation>
    <scope>NUCLEOTIDE SEQUENCE [LARGE SCALE GENOMIC DNA]</scope>
    <source>
        <strain evidence="1 2">DSM 3770</strain>
    </source>
</reference>
<sequence>MPTFETGTVVRVPFPYTDKSTRQHRPALVISDGAVGEGGALLWVVMITSAENRPWPGDVPFGAGYRKAGLPAPSVVRPSKIATIAARHAEPLGAVSKAMLRKVQTEVQQLLAARREA</sequence>
<keyword evidence="1" id="KW-0378">Hydrolase</keyword>
<accession>A0ABU0LJR3</accession>
<dbReference type="RefSeq" id="WP_237347394.1">
    <property type="nucleotide sequence ID" value="NZ_JABWGX010000034.1"/>
</dbReference>
<dbReference type="InterPro" id="IPR011067">
    <property type="entry name" value="Plasmid_toxin/cell-grow_inhib"/>
</dbReference>
<name>A0ABU0LJR3_XANAG</name>
<dbReference type="EC" id="3.1.-.-" evidence="1"/>
<dbReference type="InterPro" id="IPR003477">
    <property type="entry name" value="PemK-like"/>
</dbReference>
<dbReference type="Proteomes" id="UP001241747">
    <property type="component" value="Unassembled WGS sequence"/>
</dbReference>
<dbReference type="Pfam" id="PF02452">
    <property type="entry name" value="PemK_toxin"/>
    <property type="match status" value="1"/>
</dbReference>
<evidence type="ECO:0000313" key="2">
    <source>
        <dbReference type="Proteomes" id="UP001241747"/>
    </source>
</evidence>
<keyword evidence="2" id="KW-1185">Reference proteome</keyword>
<dbReference type="GO" id="GO:0016787">
    <property type="term" value="F:hydrolase activity"/>
    <property type="evidence" value="ECO:0007669"/>
    <property type="project" value="UniProtKB-KW"/>
</dbReference>
<comment type="caution">
    <text evidence="1">The sequence shown here is derived from an EMBL/GenBank/DDBJ whole genome shotgun (WGS) entry which is preliminary data.</text>
</comment>
<dbReference type="Gene3D" id="2.30.30.110">
    <property type="match status" value="1"/>
</dbReference>